<comment type="caution">
    <text evidence="1">The sequence shown here is derived from an EMBL/GenBank/DDBJ whole genome shotgun (WGS) entry which is preliminary data.</text>
</comment>
<keyword evidence="2" id="KW-1185">Reference proteome</keyword>
<evidence type="ECO:0000313" key="2">
    <source>
        <dbReference type="Proteomes" id="UP001163105"/>
    </source>
</evidence>
<sequence>MRPVDVFVLSLLVKEGAAAKAGAYRGLTNIHFGKDNASTPPNTKDLKTAKEEAQLRNLHRPGKCEPASNECVTHKWVVGDFNAATQSWTYVQQEDRARCDKLKAESEGKIVYDGISWQCPDKPNEQYCWTRDVNAVSAQVFC</sequence>
<reference evidence="1" key="1">
    <citation type="submission" date="2023-01" db="EMBL/GenBank/DDBJ databases">
        <title>The growth and conidiation of Purpureocillium lavendulum are regulated by nitrogen source and histone H3K14 acetylation.</title>
        <authorList>
            <person name="Tang P."/>
            <person name="Han J."/>
            <person name="Zhang C."/>
            <person name="Tang P."/>
            <person name="Qi F."/>
            <person name="Zhang K."/>
            <person name="Liang L."/>
        </authorList>
    </citation>
    <scope>NUCLEOTIDE SEQUENCE</scope>
    <source>
        <strain evidence="1">YMF1.00683</strain>
    </source>
</reference>
<evidence type="ECO:0000313" key="1">
    <source>
        <dbReference type="EMBL" id="KAJ6442567.1"/>
    </source>
</evidence>
<dbReference type="Proteomes" id="UP001163105">
    <property type="component" value="Unassembled WGS sequence"/>
</dbReference>
<gene>
    <name evidence="1" type="ORF">O9K51_03742</name>
</gene>
<organism evidence="1 2">
    <name type="scientific">Purpureocillium lavendulum</name>
    <dbReference type="NCBI Taxonomy" id="1247861"/>
    <lineage>
        <taxon>Eukaryota</taxon>
        <taxon>Fungi</taxon>
        <taxon>Dikarya</taxon>
        <taxon>Ascomycota</taxon>
        <taxon>Pezizomycotina</taxon>
        <taxon>Sordariomycetes</taxon>
        <taxon>Hypocreomycetidae</taxon>
        <taxon>Hypocreales</taxon>
        <taxon>Ophiocordycipitaceae</taxon>
        <taxon>Purpureocillium</taxon>
    </lineage>
</organism>
<dbReference type="EMBL" id="JAQHRD010000003">
    <property type="protein sequence ID" value="KAJ6442567.1"/>
    <property type="molecule type" value="Genomic_DNA"/>
</dbReference>
<evidence type="ECO:0008006" key="3">
    <source>
        <dbReference type="Google" id="ProtNLM"/>
    </source>
</evidence>
<name>A0AB34FTY5_9HYPO</name>
<protein>
    <recommendedName>
        <fullName evidence="3">Secreted protein</fullName>
    </recommendedName>
</protein>
<dbReference type="AlphaFoldDB" id="A0AB34FTY5"/>
<accession>A0AB34FTY5</accession>
<proteinExistence type="predicted"/>